<dbReference type="Proteomes" id="UP000005954">
    <property type="component" value="Unassembled WGS sequence"/>
</dbReference>
<dbReference type="HOGENOM" id="CLU_1833706_0_0_5"/>
<name>A3SN25_ROSNI</name>
<gene>
    <name evidence="1" type="ORF">ISM_13405</name>
</gene>
<dbReference type="AlphaFoldDB" id="A3SN25"/>
<protein>
    <submittedName>
        <fullName evidence="1">Uncharacterized protein</fullName>
    </submittedName>
</protein>
<comment type="caution">
    <text evidence="1">The sequence shown here is derived from an EMBL/GenBank/DDBJ whole genome shotgun (WGS) entry which is preliminary data.</text>
</comment>
<organism evidence="1 2">
    <name type="scientific">Roseovarius nubinhibens (strain ATCC BAA-591 / DSM 15170 / ISM)</name>
    <dbReference type="NCBI Taxonomy" id="89187"/>
    <lineage>
        <taxon>Bacteria</taxon>
        <taxon>Pseudomonadati</taxon>
        <taxon>Pseudomonadota</taxon>
        <taxon>Alphaproteobacteria</taxon>
        <taxon>Rhodobacterales</taxon>
        <taxon>Roseobacteraceae</taxon>
        <taxon>Roseovarius</taxon>
    </lineage>
</organism>
<evidence type="ECO:0000313" key="2">
    <source>
        <dbReference type="Proteomes" id="UP000005954"/>
    </source>
</evidence>
<accession>A3SN25</accession>
<proteinExistence type="predicted"/>
<evidence type="ECO:0000313" key="1">
    <source>
        <dbReference type="EMBL" id="EAP75865.1"/>
    </source>
</evidence>
<dbReference type="EMBL" id="AALY01000002">
    <property type="protein sequence ID" value="EAP75865.1"/>
    <property type="molecule type" value="Genomic_DNA"/>
</dbReference>
<reference evidence="1 2" key="1">
    <citation type="submission" date="2005-12" db="EMBL/GenBank/DDBJ databases">
        <authorList>
            <person name="Moran M.A."/>
            <person name="Ferriera S."/>
            <person name="Johnson J."/>
            <person name="Kravitz S."/>
            <person name="Halpern A."/>
            <person name="Remington K."/>
            <person name="Beeson K."/>
            <person name="Tran B."/>
            <person name="Rogers Y.-H."/>
            <person name="Friedman R."/>
            <person name="Venter J.C."/>
        </authorList>
    </citation>
    <scope>NUCLEOTIDE SEQUENCE [LARGE SCALE GENOMIC DNA]</scope>
    <source>
        <strain evidence="2">ATCC BAA-591 / DSM 15170 / ISM</strain>
    </source>
</reference>
<sequence>MEDIVCQGYFPFLNWEFFRWAYPAIEFGAATEMFLSAVHRAIEGNRLYVMVPPHVTDPEVGTKQIGNIMTGQRLEYWKASADEVFLYFQTFWPHSDIRGQNLADHQDLNWPCFCFPMAAEHDDPLNEHPEIDWSDYFMFP</sequence>
<keyword evidence="2" id="KW-1185">Reference proteome</keyword>
<dbReference type="OrthoDB" id="9870378at2"/>